<dbReference type="GO" id="GO:0006935">
    <property type="term" value="P:chemotaxis"/>
    <property type="evidence" value="ECO:0007669"/>
    <property type="project" value="InterPro"/>
</dbReference>
<dbReference type="OrthoDB" id="2489132at2"/>
<dbReference type="Gene3D" id="1.10.287.950">
    <property type="entry name" value="Methyl-accepting chemotaxis protein"/>
    <property type="match status" value="1"/>
</dbReference>
<dbReference type="EMBL" id="FQVF01000016">
    <property type="protein sequence ID" value="SHG11787.1"/>
    <property type="molecule type" value="Genomic_DNA"/>
</dbReference>
<dbReference type="PROSITE" id="PS50111">
    <property type="entry name" value="CHEMOTAXIS_TRANSDUC_2"/>
    <property type="match status" value="1"/>
</dbReference>
<evidence type="ECO:0000256" key="5">
    <source>
        <dbReference type="SAM" id="Phobius"/>
    </source>
</evidence>
<feature type="domain" description="HAMP" evidence="7">
    <location>
        <begin position="206"/>
        <end position="260"/>
    </location>
</feature>
<dbReference type="SMART" id="SM00304">
    <property type="entry name" value="HAMP"/>
    <property type="match status" value="1"/>
</dbReference>
<dbReference type="RefSeq" id="WP_072840756.1">
    <property type="nucleotide sequence ID" value="NZ_FQVF01000016.1"/>
</dbReference>
<keyword evidence="5" id="KW-0472">Membrane</keyword>
<dbReference type="GO" id="GO:0007165">
    <property type="term" value="P:signal transduction"/>
    <property type="evidence" value="ECO:0007669"/>
    <property type="project" value="UniProtKB-KW"/>
</dbReference>
<feature type="transmembrane region" description="Helical" evidence="5">
    <location>
        <begin position="181"/>
        <end position="202"/>
    </location>
</feature>
<dbReference type="GO" id="GO:0004888">
    <property type="term" value="F:transmembrane signaling receptor activity"/>
    <property type="evidence" value="ECO:0007669"/>
    <property type="project" value="InterPro"/>
</dbReference>
<dbReference type="PANTHER" id="PTHR32089">
    <property type="entry name" value="METHYL-ACCEPTING CHEMOTAXIS PROTEIN MCPB"/>
    <property type="match status" value="1"/>
</dbReference>
<dbReference type="InterPro" id="IPR004089">
    <property type="entry name" value="MCPsignal_dom"/>
</dbReference>
<name>A0A1M5H721_9GAMM</name>
<gene>
    <name evidence="8" type="ORF">SAMN02745753_03282</name>
</gene>
<sequence>MRFNSIRVKSSLPVLVMSITFIVALASMVYIVNQLSGALNAQADSYGKASAVILNADRDLYQAKLAEQRIVVGVGKLDDEEKDRVENAQQVKDRFNLFRQYLSAEPQIYKSLGDFDKAFTTWLNSSNAFVALDKNAPTFTAAEQKANADFSALRGILDKAGEAVNNHAEMSKKTIIEEEKAFEKVAIVIVVVGLLIAAWFSYKTPKTLAHQVRYLGQRIREISEGDGDLTQRIEFSTKDELGDLANEFNGFVDRLRGIIGSIHKQSDALGEMTGQLNNVAKQTSGITTALANASASIVSAGHQMDMSNQQMATVARDTADEAKNSNSLTQNGMAAVNKSQHAITTLVADIEVALGRSGELQKSSESIASVLEVIRNIAEQTNLLALNAAIEAARAGEQGRGFAVVADEVRTLATRTQDSTNEIEGMIEQLKINVTESSKAIQNSRDNAESTVTNFGEVTKIFNGIQASFAKVQDMAAQTAQATQEQSIVSNDINRNMVSLKDQTDSVQSVSDLIQQQSKDITKLYKTLDQQVGSFKV</sequence>
<feature type="transmembrane region" description="Helical" evidence="5">
    <location>
        <begin position="12"/>
        <end position="32"/>
    </location>
</feature>
<dbReference type="CDD" id="cd06225">
    <property type="entry name" value="HAMP"/>
    <property type="match status" value="1"/>
</dbReference>
<dbReference type="CDD" id="cd11386">
    <property type="entry name" value="MCP_signal"/>
    <property type="match status" value="1"/>
</dbReference>
<dbReference type="Pfam" id="PF00015">
    <property type="entry name" value="MCPsignal"/>
    <property type="match status" value="1"/>
</dbReference>
<keyword evidence="5" id="KW-1133">Transmembrane helix</keyword>
<evidence type="ECO:0000313" key="8">
    <source>
        <dbReference type="EMBL" id="SHG11787.1"/>
    </source>
</evidence>
<dbReference type="PRINTS" id="PR00260">
    <property type="entry name" value="CHEMTRNSDUCR"/>
</dbReference>
<evidence type="ECO:0000313" key="9">
    <source>
        <dbReference type="Proteomes" id="UP000184517"/>
    </source>
</evidence>
<dbReference type="PANTHER" id="PTHR32089:SF112">
    <property type="entry name" value="LYSOZYME-LIKE PROTEIN-RELATED"/>
    <property type="match status" value="1"/>
</dbReference>
<dbReference type="InterPro" id="IPR003660">
    <property type="entry name" value="HAMP_dom"/>
</dbReference>
<evidence type="ECO:0000256" key="3">
    <source>
        <dbReference type="ARBA" id="ARBA00029447"/>
    </source>
</evidence>
<dbReference type="Pfam" id="PF00672">
    <property type="entry name" value="HAMP"/>
    <property type="match status" value="1"/>
</dbReference>
<organism evidence="8 9">
    <name type="scientific">Marinomonas polaris DSM 16579</name>
    <dbReference type="NCBI Taxonomy" id="1122206"/>
    <lineage>
        <taxon>Bacteria</taxon>
        <taxon>Pseudomonadati</taxon>
        <taxon>Pseudomonadota</taxon>
        <taxon>Gammaproteobacteria</taxon>
        <taxon>Oceanospirillales</taxon>
        <taxon>Oceanospirillaceae</taxon>
        <taxon>Marinomonas</taxon>
    </lineage>
</organism>
<feature type="domain" description="Methyl-accepting transducer" evidence="6">
    <location>
        <begin position="265"/>
        <end position="501"/>
    </location>
</feature>
<dbReference type="Proteomes" id="UP000184517">
    <property type="component" value="Unassembled WGS sequence"/>
</dbReference>
<dbReference type="AlphaFoldDB" id="A0A1M5H721"/>
<protein>
    <submittedName>
        <fullName evidence="8">Methyl-accepting chemotaxis protein</fullName>
    </submittedName>
</protein>
<evidence type="ECO:0000259" key="7">
    <source>
        <dbReference type="PROSITE" id="PS50885"/>
    </source>
</evidence>
<dbReference type="GO" id="GO:0016020">
    <property type="term" value="C:membrane"/>
    <property type="evidence" value="ECO:0007669"/>
    <property type="project" value="UniProtKB-SubCell"/>
</dbReference>
<dbReference type="FunFam" id="1.10.287.950:FF:000001">
    <property type="entry name" value="Methyl-accepting chemotaxis sensory transducer"/>
    <property type="match status" value="1"/>
</dbReference>
<dbReference type="PROSITE" id="PS50885">
    <property type="entry name" value="HAMP"/>
    <property type="match status" value="1"/>
</dbReference>
<comment type="similarity">
    <text evidence="3">Belongs to the methyl-accepting chemotaxis (MCP) protein family.</text>
</comment>
<evidence type="ECO:0000256" key="2">
    <source>
        <dbReference type="ARBA" id="ARBA00023224"/>
    </source>
</evidence>
<comment type="subcellular location">
    <subcellularLocation>
        <location evidence="1">Membrane</location>
    </subcellularLocation>
</comment>
<reference evidence="9" key="1">
    <citation type="submission" date="2016-11" db="EMBL/GenBank/DDBJ databases">
        <authorList>
            <person name="Varghese N."/>
            <person name="Submissions S."/>
        </authorList>
    </citation>
    <scope>NUCLEOTIDE SEQUENCE [LARGE SCALE GENOMIC DNA]</scope>
    <source>
        <strain evidence="9">DSM 16579</strain>
    </source>
</reference>
<evidence type="ECO:0000256" key="4">
    <source>
        <dbReference type="PROSITE-ProRule" id="PRU00284"/>
    </source>
</evidence>
<evidence type="ECO:0000259" key="6">
    <source>
        <dbReference type="PROSITE" id="PS50111"/>
    </source>
</evidence>
<accession>A0A1M5H721</accession>
<evidence type="ECO:0000256" key="1">
    <source>
        <dbReference type="ARBA" id="ARBA00004370"/>
    </source>
</evidence>
<keyword evidence="9" id="KW-1185">Reference proteome</keyword>
<dbReference type="InterPro" id="IPR004090">
    <property type="entry name" value="Chemotax_Me-accpt_rcpt"/>
</dbReference>
<dbReference type="SMART" id="SM00283">
    <property type="entry name" value="MA"/>
    <property type="match status" value="1"/>
</dbReference>
<keyword evidence="5" id="KW-0812">Transmembrane</keyword>
<dbReference type="STRING" id="1122206.SAMN02745753_03282"/>
<proteinExistence type="inferred from homology"/>
<dbReference type="SUPFAM" id="SSF58104">
    <property type="entry name" value="Methyl-accepting chemotaxis protein (MCP) signaling domain"/>
    <property type="match status" value="1"/>
</dbReference>
<keyword evidence="2 4" id="KW-0807">Transducer</keyword>